<dbReference type="InterPro" id="IPR051190">
    <property type="entry name" value="Baculoviral_IAP"/>
</dbReference>
<dbReference type="SMART" id="SM00238">
    <property type="entry name" value="BIR"/>
    <property type="match status" value="1"/>
</dbReference>
<feature type="region of interest" description="Disordered" evidence="3">
    <location>
        <begin position="418"/>
        <end position="457"/>
    </location>
</feature>
<comment type="caution">
    <text evidence="4">The sequence shown here is derived from an EMBL/GenBank/DDBJ whole genome shotgun (WGS) entry which is preliminary data.</text>
</comment>
<evidence type="ECO:0000256" key="3">
    <source>
        <dbReference type="SAM" id="MobiDB-lite"/>
    </source>
</evidence>
<name>M3JZS8_CANMX</name>
<evidence type="ECO:0000313" key="5">
    <source>
        <dbReference type="Proteomes" id="UP000011777"/>
    </source>
</evidence>
<feature type="compositionally biased region" description="Polar residues" evidence="3">
    <location>
        <begin position="588"/>
        <end position="608"/>
    </location>
</feature>
<feature type="compositionally biased region" description="Polar residues" evidence="3">
    <location>
        <begin position="622"/>
        <end position="644"/>
    </location>
</feature>
<keyword evidence="1" id="KW-0479">Metal-binding</keyword>
<evidence type="ECO:0000256" key="1">
    <source>
        <dbReference type="ARBA" id="ARBA00022723"/>
    </source>
</evidence>
<dbReference type="PROSITE" id="PS50143">
    <property type="entry name" value="BIR_REPEAT_2"/>
    <property type="match status" value="1"/>
</dbReference>
<dbReference type="OMA" id="QINMENG"/>
<proteinExistence type="predicted"/>
<feature type="compositionally biased region" description="Basic and acidic residues" evidence="3">
    <location>
        <begin position="340"/>
        <end position="350"/>
    </location>
</feature>
<accession>M3JZS8</accession>
<evidence type="ECO:0000313" key="4">
    <source>
        <dbReference type="EMBL" id="EMG48520.1"/>
    </source>
</evidence>
<feature type="region of interest" description="Disordered" evidence="3">
    <location>
        <begin position="695"/>
        <end position="760"/>
    </location>
</feature>
<evidence type="ECO:0008006" key="6">
    <source>
        <dbReference type="Google" id="ProtNLM"/>
    </source>
</evidence>
<gene>
    <name evidence="4" type="ORF">G210_0900</name>
</gene>
<dbReference type="eggNOG" id="KOG1101">
    <property type="taxonomic scope" value="Eukaryota"/>
</dbReference>
<keyword evidence="2" id="KW-0862">Zinc</keyword>
<feature type="region of interest" description="Disordered" evidence="3">
    <location>
        <begin position="227"/>
        <end position="397"/>
    </location>
</feature>
<dbReference type="Gene3D" id="1.10.1170.10">
    <property type="entry name" value="Inhibitor Of Apoptosis Protein (2mihbC-IAP-1), Chain A"/>
    <property type="match status" value="2"/>
</dbReference>
<dbReference type="EMBL" id="AOGT01001078">
    <property type="protein sequence ID" value="EMG48520.1"/>
    <property type="molecule type" value="Genomic_DNA"/>
</dbReference>
<dbReference type="PANTHER" id="PTHR46771:SF5">
    <property type="entry name" value="DETERIN"/>
    <property type="match status" value="1"/>
</dbReference>
<dbReference type="AlphaFoldDB" id="M3JZS8"/>
<dbReference type="Pfam" id="PF00653">
    <property type="entry name" value="BIR"/>
    <property type="match status" value="2"/>
</dbReference>
<feature type="compositionally biased region" description="Basic and acidic residues" evidence="3">
    <location>
        <begin position="277"/>
        <end position="297"/>
    </location>
</feature>
<evidence type="ECO:0000256" key="2">
    <source>
        <dbReference type="ARBA" id="ARBA00022833"/>
    </source>
</evidence>
<organism evidence="4 5">
    <name type="scientific">Candida maltosa (strain Xu316)</name>
    <name type="common">Yeast</name>
    <dbReference type="NCBI Taxonomy" id="1245528"/>
    <lineage>
        <taxon>Eukaryota</taxon>
        <taxon>Fungi</taxon>
        <taxon>Dikarya</taxon>
        <taxon>Ascomycota</taxon>
        <taxon>Saccharomycotina</taxon>
        <taxon>Pichiomycetes</taxon>
        <taxon>Debaryomycetaceae</taxon>
        <taxon>Candida/Lodderomyces clade</taxon>
        <taxon>Candida</taxon>
    </lineage>
</organism>
<feature type="compositionally biased region" description="Basic and acidic residues" evidence="3">
    <location>
        <begin position="480"/>
        <end position="494"/>
    </location>
</feature>
<dbReference type="STRING" id="1245528.M3JZS8"/>
<dbReference type="OrthoDB" id="2196114at2759"/>
<feature type="region of interest" description="Disordered" evidence="3">
    <location>
        <begin position="478"/>
        <end position="499"/>
    </location>
</feature>
<protein>
    <recommendedName>
        <fullName evidence="6">Inhibitor of apoptosis repeat-containing protein</fullName>
    </recommendedName>
</protein>
<sequence length="908" mass="103401">MATIVKDMIYEDHRFNSFKEPVVIDSKEFSWSEFFPDSNDDEEVAKLVDSGFFYNPTKTLKKRVTCAYCDKGSTIRNKKDIVDLPSKHLSRQKACPMGILISINETIKEFRHNKTKIRNFWINHELFQDPFSESSIEFRKTFFVNYPLDKIESVPNSLSLAKAGFIFTPKSLDSDRVTCMYCKCSLDFWDVDDVPIEEHKCHVSGYCYVIDLYGKDLQNGDKIEDDSSIEEVVQQDENESSESSIDEGPPEKSAVRSSDLFLEIRPQSRRTYRSTKKTKEYNEKQRKATVDNTREDETTMQDTDSDNTNSEEESSDAEIDSSDDEDDESYNEVDETSESYIKKEATEKRRPNPQKSTASKVKDPAPDLSKPKKILIRRKEQSATPIPKIIDDSDENLEYDEKHVEKLESKIVKVTIERESKLAGHKRNPSSTSVSPIKLLDSFKDSQKKRRKVSKPNILDMSFESAQTFNNENIFASTKQKRDTEPIESQEKKTTMSPKTLNTFKTDKEEVEAQSTPSPTILSVRNSVIDEIAVEQSVHSPVPNSARSSIHSSAESDVVFGGPEIDEPINIDTPRNLREFASPHKMQRSSMPNTDDFQGTSTSNSTRNIIEKDISSDKDNNKSVSPNLQPVDLQNTPANNPNGQQLYLDTLEIGTIDKDEDEESSRVDQNASPVRVTSEETTKEIKKPILSEISYDDGQSSKDEEITTPSRVTTSAFPDNNYPNSFKKTNVKNTSSSPSPTTELDFKPTPEVPEMDPETSPVFKRFSPTAGPLTSPIAMNSSLTEIHRMKDEPSHHDSQVKNKKWEKWEPRPLNQFIDQMNFLQSSAKELKELAQSEFDLHDDINGALTGFIAEMPEEEEEMTIRQWMEHCATNCRDIVDRSCTELSNFILEEYDRAIKAIEDMPTID</sequence>
<feature type="region of interest" description="Disordered" evidence="3">
    <location>
        <begin position="540"/>
        <end position="644"/>
    </location>
</feature>
<dbReference type="SUPFAM" id="SSF57924">
    <property type="entry name" value="Inhibitor of apoptosis (IAP) repeat"/>
    <property type="match status" value="2"/>
</dbReference>
<dbReference type="InterPro" id="IPR001370">
    <property type="entry name" value="BIR_rpt"/>
</dbReference>
<dbReference type="PANTHER" id="PTHR46771">
    <property type="entry name" value="DETERIN"/>
    <property type="match status" value="1"/>
</dbReference>
<feature type="compositionally biased region" description="Basic and acidic residues" evidence="3">
    <location>
        <begin position="609"/>
        <end position="621"/>
    </location>
</feature>
<feature type="compositionally biased region" description="Acidic residues" evidence="3">
    <location>
        <begin position="303"/>
        <end position="337"/>
    </location>
</feature>
<feature type="compositionally biased region" description="Acidic residues" evidence="3">
    <location>
        <begin position="227"/>
        <end position="240"/>
    </location>
</feature>
<keyword evidence="5" id="KW-1185">Reference proteome</keyword>
<reference evidence="4 5" key="1">
    <citation type="submission" date="2013-02" db="EMBL/GenBank/DDBJ databases">
        <title>Genome sequence of Candida maltosa Xu316, a potential industrial strain for xylitol and ethanol production.</title>
        <authorList>
            <person name="Yu J."/>
            <person name="Wang Q."/>
            <person name="Geng X."/>
            <person name="Bao W."/>
            <person name="He P."/>
            <person name="Cai J."/>
        </authorList>
    </citation>
    <scope>NUCLEOTIDE SEQUENCE [LARGE SCALE GENOMIC DNA]</scope>
    <source>
        <strain evidence="5">Xu316</strain>
    </source>
</reference>
<dbReference type="Proteomes" id="UP000011777">
    <property type="component" value="Unassembled WGS sequence"/>
</dbReference>
<dbReference type="GO" id="GO:0046872">
    <property type="term" value="F:metal ion binding"/>
    <property type="evidence" value="ECO:0007669"/>
    <property type="project" value="UniProtKB-KW"/>
</dbReference>
<feature type="compositionally biased region" description="Polar residues" evidence="3">
    <location>
        <begin position="707"/>
        <end position="742"/>
    </location>
</feature>
<feature type="region of interest" description="Disordered" evidence="3">
    <location>
        <begin position="659"/>
        <end position="683"/>
    </location>
</feature>
<feature type="compositionally biased region" description="Basic residues" evidence="3">
    <location>
        <begin position="267"/>
        <end position="276"/>
    </location>
</feature>
<dbReference type="HOGENOM" id="CLU_292580_0_0_1"/>
<feature type="compositionally biased region" description="Low complexity" evidence="3">
    <location>
        <begin position="545"/>
        <end position="556"/>
    </location>
</feature>